<keyword evidence="2" id="KW-1185">Reference proteome</keyword>
<dbReference type="Pfam" id="PF08982">
    <property type="entry name" value="AtaL"/>
    <property type="match status" value="1"/>
</dbReference>
<accession>A0ABS5U783</accession>
<evidence type="ECO:0000313" key="1">
    <source>
        <dbReference type="EMBL" id="MBT1071518.1"/>
    </source>
</evidence>
<evidence type="ECO:0000313" key="2">
    <source>
        <dbReference type="Proteomes" id="UP000784128"/>
    </source>
</evidence>
<dbReference type="EMBL" id="JAHDYS010000005">
    <property type="protein sequence ID" value="MBT1071518.1"/>
    <property type="molecule type" value="Genomic_DNA"/>
</dbReference>
<reference evidence="1 2" key="1">
    <citation type="submission" date="2021-05" db="EMBL/GenBank/DDBJ databases">
        <title>The draft genome of Geobacter chapellei DSM 13688.</title>
        <authorList>
            <person name="Xu Z."/>
            <person name="Masuda Y."/>
            <person name="Itoh H."/>
            <person name="Senoo K."/>
        </authorList>
    </citation>
    <scope>NUCLEOTIDE SEQUENCE [LARGE SCALE GENOMIC DNA]</scope>
    <source>
        <strain evidence="1 2">DSM 13688</strain>
    </source>
</reference>
<comment type="caution">
    <text evidence="1">The sequence shown here is derived from an EMBL/GenBank/DDBJ whole genome shotgun (WGS) entry which is preliminary data.</text>
</comment>
<dbReference type="Gene3D" id="3.30.530.20">
    <property type="match status" value="1"/>
</dbReference>
<dbReference type="SUPFAM" id="SSF55961">
    <property type="entry name" value="Bet v1-like"/>
    <property type="match status" value="1"/>
</dbReference>
<dbReference type="InterPro" id="IPR015075">
    <property type="entry name" value="AtaL"/>
</dbReference>
<dbReference type="RefSeq" id="WP_214297308.1">
    <property type="nucleotide sequence ID" value="NZ_JAHDYS010000005.1"/>
</dbReference>
<sequence>MLITSYGTVIHAQVDTIWNLLLDRVENPQKYQPRILESRVVERFSEGVVREMRIDDMLIRERITYDDGELLVHAELLEHPRYLGFLDTRVLPRSVQNPTSPVNLDINVHLELKDNHKEGLVKPDANLEAAIREELDTIRTKAEELEKMV</sequence>
<protein>
    <submittedName>
        <fullName evidence="1">DUF1857 family protein</fullName>
    </submittedName>
</protein>
<dbReference type="Proteomes" id="UP000784128">
    <property type="component" value="Unassembled WGS sequence"/>
</dbReference>
<proteinExistence type="predicted"/>
<dbReference type="InterPro" id="IPR023393">
    <property type="entry name" value="START-like_dom_sf"/>
</dbReference>
<gene>
    <name evidence="1" type="ORF">KJB30_06975</name>
</gene>
<name>A0ABS5U783_9BACT</name>
<organism evidence="1 2">
    <name type="scientific">Pelotalea chapellei</name>
    <dbReference type="NCBI Taxonomy" id="44671"/>
    <lineage>
        <taxon>Bacteria</taxon>
        <taxon>Pseudomonadati</taxon>
        <taxon>Thermodesulfobacteriota</taxon>
        <taxon>Desulfuromonadia</taxon>
        <taxon>Geobacterales</taxon>
        <taxon>Geobacteraceae</taxon>
        <taxon>Pelotalea</taxon>
    </lineage>
</organism>